<dbReference type="PANTHER" id="PTHR43531:SF14">
    <property type="entry name" value="METHYL-ACCEPTING CHEMOTAXIS PROTEIN I-RELATED"/>
    <property type="match status" value="1"/>
</dbReference>
<dbReference type="Gene3D" id="1.10.287.950">
    <property type="entry name" value="Methyl-accepting chemotaxis protein"/>
    <property type="match status" value="1"/>
</dbReference>
<dbReference type="PANTHER" id="PTHR43531">
    <property type="entry name" value="PROTEIN ICFG"/>
    <property type="match status" value="1"/>
</dbReference>
<dbReference type="GO" id="GO:0007165">
    <property type="term" value="P:signal transduction"/>
    <property type="evidence" value="ECO:0007669"/>
    <property type="project" value="UniProtKB-KW"/>
</dbReference>
<dbReference type="PRINTS" id="PR00260">
    <property type="entry name" value="CHEMTRNSDUCR"/>
</dbReference>
<dbReference type="GO" id="GO:0005886">
    <property type="term" value="C:plasma membrane"/>
    <property type="evidence" value="ECO:0007669"/>
    <property type="project" value="TreeGrafter"/>
</dbReference>
<keyword evidence="6" id="KW-0812">Transmembrane</keyword>
<proteinExistence type="inferred from homology"/>
<dbReference type="InterPro" id="IPR004090">
    <property type="entry name" value="Chemotax_Me-accpt_rcpt"/>
</dbReference>
<dbReference type="Pfam" id="PF18575">
    <property type="entry name" value="HAMP_N3"/>
    <property type="match status" value="1"/>
</dbReference>
<dbReference type="EMBL" id="CP060711">
    <property type="protein sequence ID" value="QNN48261.1"/>
    <property type="molecule type" value="Genomic_DNA"/>
</dbReference>
<evidence type="ECO:0000313" key="9">
    <source>
        <dbReference type="EMBL" id="QNN48261.1"/>
    </source>
</evidence>
<feature type="domain" description="HAMP" evidence="8">
    <location>
        <begin position="233"/>
        <end position="279"/>
    </location>
</feature>
<evidence type="ECO:0000256" key="6">
    <source>
        <dbReference type="SAM" id="Phobius"/>
    </source>
</evidence>
<keyword evidence="1" id="KW-0488">Methylation</keyword>
<dbReference type="Pfam" id="PF00015">
    <property type="entry name" value="MCPsignal"/>
    <property type="match status" value="1"/>
</dbReference>
<keyword evidence="6" id="KW-1133">Transmembrane helix</keyword>
<dbReference type="KEGG" id="tbv:H9L17_15380"/>
<feature type="domain" description="HAMP" evidence="8">
    <location>
        <begin position="46"/>
        <end position="98"/>
    </location>
</feature>
<evidence type="ECO:0000256" key="4">
    <source>
        <dbReference type="PROSITE-ProRule" id="PRU00284"/>
    </source>
</evidence>
<keyword evidence="2 4" id="KW-0807">Transducer</keyword>
<feature type="compositionally biased region" description="Low complexity" evidence="5">
    <location>
        <begin position="568"/>
        <end position="584"/>
    </location>
</feature>
<dbReference type="SMART" id="SM00283">
    <property type="entry name" value="MA"/>
    <property type="match status" value="1"/>
</dbReference>
<feature type="transmembrane region" description="Helical" evidence="6">
    <location>
        <begin position="23"/>
        <end position="42"/>
    </location>
</feature>
<dbReference type="AlphaFoldDB" id="A0A7G9QY36"/>
<feature type="domain" description="Methyl-accepting transducer" evidence="7">
    <location>
        <begin position="284"/>
        <end position="513"/>
    </location>
</feature>
<dbReference type="Proteomes" id="UP000515977">
    <property type="component" value="Chromosome"/>
</dbReference>
<evidence type="ECO:0000259" key="7">
    <source>
        <dbReference type="PROSITE" id="PS50111"/>
    </source>
</evidence>
<dbReference type="SMART" id="SM00304">
    <property type="entry name" value="HAMP"/>
    <property type="match status" value="2"/>
</dbReference>
<gene>
    <name evidence="9" type="ORF">H9L17_15380</name>
</gene>
<accession>A0A7G9QY36</accession>
<name>A0A7G9QY36_9GAMM</name>
<dbReference type="GO" id="GO:0004888">
    <property type="term" value="F:transmembrane signaling receptor activity"/>
    <property type="evidence" value="ECO:0007669"/>
    <property type="project" value="InterPro"/>
</dbReference>
<dbReference type="InterPro" id="IPR041395">
    <property type="entry name" value="McpB_HAMP_3rd"/>
</dbReference>
<dbReference type="PROSITE" id="PS50885">
    <property type="entry name" value="HAMP"/>
    <property type="match status" value="2"/>
</dbReference>
<keyword evidence="6" id="KW-0472">Membrane</keyword>
<dbReference type="Pfam" id="PF18947">
    <property type="entry name" value="HAMP_2"/>
    <property type="match status" value="1"/>
</dbReference>
<keyword evidence="10" id="KW-1185">Reference proteome</keyword>
<dbReference type="GO" id="GO:0006935">
    <property type="term" value="P:chemotaxis"/>
    <property type="evidence" value="ECO:0007669"/>
    <property type="project" value="InterPro"/>
</dbReference>
<dbReference type="InterPro" id="IPR004089">
    <property type="entry name" value="MCPsignal_dom"/>
</dbReference>
<dbReference type="CDD" id="cd06225">
    <property type="entry name" value="HAMP"/>
    <property type="match status" value="1"/>
</dbReference>
<dbReference type="Pfam" id="PF00672">
    <property type="entry name" value="HAMP"/>
    <property type="match status" value="1"/>
</dbReference>
<evidence type="ECO:0000259" key="8">
    <source>
        <dbReference type="PROSITE" id="PS50885"/>
    </source>
</evidence>
<dbReference type="Gene3D" id="1.20.120.1530">
    <property type="match status" value="2"/>
</dbReference>
<evidence type="ECO:0000256" key="3">
    <source>
        <dbReference type="ARBA" id="ARBA00029447"/>
    </source>
</evidence>
<dbReference type="InterPro" id="IPR051310">
    <property type="entry name" value="MCP_chemotaxis"/>
</dbReference>
<reference evidence="9 10" key="1">
    <citation type="submission" date="2020-08" db="EMBL/GenBank/DDBJ databases">
        <title>Genome sequence of Thermomonas brevis KACC 16975T.</title>
        <authorList>
            <person name="Hyun D.-W."/>
            <person name="Bae J.-W."/>
        </authorList>
    </citation>
    <scope>NUCLEOTIDE SEQUENCE [LARGE SCALE GENOMIC DNA]</scope>
    <source>
        <strain evidence="9 10">KACC 16975</strain>
    </source>
</reference>
<feature type="region of interest" description="Disordered" evidence="5">
    <location>
        <begin position="547"/>
        <end position="595"/>
    </location>
</feature>
<feature type="compositionally biased region" description="Low complexity" evidence="5">
    <location>
        <begin position="547"/>
        <end position="561"/>
    </location>
</feature>
<protein>
    <submittedName>
        <fullName evidence="9">HAMP domain-containing protein</fullName>
    </submittedName>
</protein>
<evidence type="ECO:0000313" key="10">
    <source>
        <dbReference type="Proteomes" id="UP000515977"/>
    </source>
</evidence>
<comment type="similarity">
    <text evidence="3">Belongs to the methyl-accepting chemotaxis (MCP) protein family.</text>
</comment>
<evidence type="ECO:0000256" key="2">
    <source>
        <dbReference type="ARBA" id="ARBA00023224"/>
    </source>
</evidence>
<organism evidence="9 10">
    <name type="scientific">Thermomonas brevis</name>
    <dbReference type="NCBI Taxonomy" id="215691"/>
    <lineage>
        <taxon>Bacteria</taxon>
        <taxon>Pseudomonadati</taxon>
        <taxon>Pseudomonadota</taxon>
        <taxon>Gammaproteobacteria</taxon>
        <taxon>Lysobacterales</taxon>
        <taxon>Lysobacteraceae</taxon>
        <taxon>Thermomonas</taxon>
    </lineage>
</organism>
<dbReference type="InterPro" id="IPR003660">
    <property type="entry name" value="HAMP_dom"/>
</dbReference>
<dbReference type="CDD" id="cd11386">
    <property type="entry name" value="MCP_signal"/>
    <property type="match status" value="1"/>
</dbReference>
<dbReference type="SUPFAM" id="SSF58104">
    <property type="entry name" value="Methyl-accepting chemotaxis protein (MCP) signaling domain"/>
    <property type="match status" value="1"/>
</dbReference>
<evidence type="ECO:0000256" key="5">
    <source>
        <dbReference type="SAM" id="MobiDB-lite"/>
    </source>
</evidence>
<sequence>MKGVNAAINIAGDQAIASLQRKAFATIGFVILALLAAAYLFIGFTRGTREALGNIAAGAKALASGQFSDRIHVDTRDELNDIGRGMEEAAGALRKFANAQQTLFEQHEAGDIDGRIDAEAFPGSFGVMAEQVNTLVASHIGGTLHIVDVIADYGRGDLSRDVDRMPGKKADAVAAVDAVKAGLLAVNGEIKRLVDAAVDGDFSKRGDAARFEFVYRELVEGLNQLMATADGGLSEVGNLLSAVADGDLTKRVETHLPGQFGQLAADANRTVEGLAKIVGDIRQTSDGINAAAGEIAAGNSDLSMRTEQQAASLEETASSMEELTSTVRQNADNARQANQLAQGAAGVAAQGGDVVQQVVATMSAIEASSKKIADIITVIDGIAFQTNILALNAAVEAARAGEQGRGFAVVAGEVRALAQRSAGAAKEIKQLIEESVGKVTDGSQLVRQAGSTMSEIVASVQRVTDIMADISAASQEQSSGIEQVNQAITQMDEGTQQNAALVEEASASAESMRQQAAQLVEAVAAFHTGSSSAGAAQAAKKAAAAPAPERAAASAPAARKASPPRKPAAPAAAPATRTRGTTNGNAGGDQHWQEF</sequence>
<evidence type="ECO:0000256" key="1">
    <source>
        <dbReference type="ARBA" id="ARBA00022481"/>
    </source>
</evidence>
<dbReference type="PROSITE" id="PS50111">
    <property type="entry name" value="CHEMOTAXIS_TRANSDUC_2"/>
    <property type="match status" value="1"/>
</dbReference>
<dbReference type="FunFam" id="1.10.287.950:FF:000002">
    <property type="entry name" value="Methyl-accepting chemotaxis protein"/>
    <property type="match status" value="1"/>
</dbReference>